<name>A0A239SPU5_9STRE</name>
<accession>A0A239SPU5</accession>
<keyword evidence="3" id="KW-1185">Reference proteome</keyword>
<organism evidence="2 3">
    <name type="scientific">Streptococcus merionis</name>
    <dbReference type="NCBI Taxonomy" id="400065"/>
    <lineage>
        <taxon>Bacteria</taxon>
        <taxon>Bacillati</taxon>
        <taxon>Bacillota</taxon>
        <taxon>Bacilli</taxon>
        <taxon>Lactobacillales</taxon>
        <taxon>Streptococcaceae</taxon>
        <taxon>Streptococcus</taxon>
    </lineage>
</organism>
<dbReference type="EMBL" id="LT906439">
    <property type="protein sequence ID" value="SNU87427.1"/>
    <property type="molecule type" value="Genomic_DNA"/>
</dbReference>
<dbReference type="Proteomes" id="UP000215185">
    <property type="component" value="Chromosome 1"/>
</dbReference>
<evidence type="ECO:0000313" key="3">
    <source>
        <dbReference type="Proteomes" id="UP000215185"/>
    </source>
</evidence>
<dbReference type="AlphaFoldDB" id="A0A239SPU5"/>
<reference evidence="2 3" key="1">
    <citation type="submission" date="2017-06" db="EMBL/GenBank/DDBJ databases">
        <authorList>
            <consortium name="Pathogen Informatics"/>
        </authorList>
    </citation>
    <scope>NUCLEOTIDE SEQUENCE [LARGE SCALE GENOMIC DNA]</scope>
    <source>
        <strain evidence="2 3">NCTC13788</strain>
    </source>
</reference>
<proteinExistence type="predicted"/>
<feature type="region of interest" description="Disordered" evidence="1">
    <location>
        <begin position="129"/>
        <end position="149"/>
    </location>
</feature>
<evidence type="ECO:0000313" key="2">
    <source>
        <dbReference type="EMBL" id="SNU87427.1"/>
    </source>
</evidence>
<gene>
    <name evidence="2" type="ORF">SAMEA4412692_00647</name>
</gene>
<feature type="compositionally biased region" description="Basic and acidic residues" evidence="1">
    <location>
        <begin position="132"/>
        <end position="149"/>
    </location>
</feature>
<dbReference type="RefSeq" id="WP_018374635.1">
    <property type="nucleotide sequence ID" value="NZ_LT906439.1"/>
</dbReference>
<dbReference type="KEGG" id="smen:SAMEA4412692_0647"/>
<dbReference type="OrthoDB" id="2212382at2"/>
<protein>
    <submittedName>
        <fullName evidence="2">Uncharacterized protein</fullName>
    </submittedName>
</protein>
<evidence type="ECO:0000256" key="1">
    <source>
        <dbReference type="SAM" id="MobiDB-lite"/>
    </source>
</evidence>
<feature type="region of interest" description="Disordered" evidence="1">
    <location>
        <begin position="1"/>
        <end position="20"/>
    </location>
</feature>
<sequence length="149" mass="17037">MSDHERYLNNSNRNRKADRSQVPFSDEFDKQINLGFGNTLDFYQLAEGSKTYTIEFQPLTIDGKELYVSHTTNTFADGDVVELNYVLKAGLSLVTAKAMFKAEDEARLRPEIEKSLASIEPFTLDYLDENEPDYHGVTIDEEKEKQDGQ</sequence>